<dbReference type="GO" id="GO:0004190">
    <property type="term" value="F:aspartic-type endopeptidase activity"/>
    <property type="evidence" value="ECO:0007669"/>
    <property type="project" value="InterPro"/>
</dbReference>
<organism evidence="5 6">
    <name type="scientific">Trachymyrmex septentrionalis</name>
    <dbReference type="NCBI Taxonomy" id="34720"/>
    <lineage>
        <taxon>Eukaryota</taxon>
        <taxon>Metazoa</taxon>
        <taxon>Ecdysozoa</taxon>
        <taxon>Arthropoda</taxon>
        <taxon>Hexapoda</taxon>
        <taxon>Insecta</taxon>
        <taxon>Pterygota</taxon>
        <taxon>Neoptera</taxon>
        <taxon>Endopterygota</taxon>
        <taxon>Hymenoptera</taxon>
        <taxon>Apocrita</taxon>
        <taxon>Aculeata</taxon>
        <taxon>Formicoidea</taxon>
        <taxon>Formicidae</taxon>
        <taxon>Myrmicinae</taxon>
        <taxon>Trachymyrmex</taxon>
    </lineage>
</organism>
<dbReference type="GO" id="GO:0006508">
    <property type="term" value="P:proteolysis"/>
    <property type="evidence" value="ECO:0007669"/>
    <property type="project" value="InterPro"/>
</dbReference>
<feature type="compositionally biased region" description="Basic residues" evidence="3">
    <location>
        <begin position="7"/>
        <end position="27"/>
    </location>
</feature>
<evidence type="ECO:0000259" key="4">
    <source>
        <dbReference type="Pfam" id="PF17919"/>
    </source>
</evidence>
<protein>
    <recommendedName>
        <fullName evidence="4">Reverse transcriptase/retrotransposon-derived protein RNase H-like domain-containing protein</fullName>
    </recommendedName>
</protein>
<dbReference type="Proteomes" id="UP000078541">
    <property type="component" value="Unassembled WGS sequence"/>
</dbReference>
<dbReference type="Pfam" id="PF17919">
    <property type="entry name" value="RT_RNaseH_2"/>
    <property type="match status" value="1"/>
</dbReference>
<feature type="region of interest" description="Disordered" evidence="3">
    <location>
        <begin position="1"/>
        <end position="28"/>
    </location>
</feature>
<dbReference type="GO" id="GO:0071897">
    <property type="term" value="P:DNA biosynthetic process"/>
    <property type="evidence" value="ECO:0007669"/>
    <property type="project" value="UniProtKB-ARBA"/>
</dbReference>
<sequence length="125" mass="14628">MSDKARAKNHRTLARKRKEEKKARKTRAVNEHQITQVTGRYTGLGLVILFRSKKNWINLLLDTGATLTLIKIGNFDWKMEQQNAFELLKVKLTTAPILNYPDFTREFLVTTHRTLQLESYYHKAP</sequence>
<dbReference type="PROSITE" id="PS00141">
    <property type="entry name" value="ASP_PROTEASE"/>
    <property type="match status" value="1"/>
</dbReference>
<dbReference type="InterPro" id="IPR043502">
    <property type="entry name" value="DNA/RNA_pol_sf"/>
</dbReference>
<evidence type="ECO:0000256" key="2">
    <source>
        <dbReference type="ARBA" id="ARBA00022908"/>
    </source>
</evidence>
<evidence type="ECO:0000313" key="5">
    <source>
        <dbReference type="EMBL" id="KYN42699.1"/>
    </source>
</evidence>
<dbReference type="InterPro" id="IPR001969">
    <property type="entry name" value="Aspartic_peptidase_AS"/>
</dbReference>
<reference evidence="5 6" key="1">
    <citation type="submission" date="2016-03" db="EMBL/GenBank/DDBJ databases">
        <title>Trachymyrmex septentrionalis WGS genome.</title>
        <authorList>
            <person name="Nygaard S."/>
            <person name="Hu H."/>
            <person name="Boomsma J."/>
            <person name="Zhang G."/>
        </authorList>
    </citation>
    <scope>NUCLEOTIDE SEQUENCE [LARGE SCALE GENOMIC DNA]</scope>
    <source>
        <strain evidence="5">Tsep2-gDNA-1</strain>
        <tissue evidence="5">Whole body</tissue>
    </source>
</reference>
<dbReference type="AlphaFoldDB" id="A0A151K091"/>
<keyword evidence="6" id="KW-1185">Reference proteome</keyword>
<accession>A0A151K091</accession>
<evidence type="ECO:0000256" key="1">
    <source>
        <dbReference type="ARBA" id="ARBA00022842"/>
    </source>
</evidence>
<feature type="domain" description="Reverse transcriptase/retrotransposon-derived protein RNase H-like" evidence="4">
    <location>
        <begin position="77"/>
        <end position="111"/>
    </location>
</feature>
<keyword evidence="2" id="KW-0229">DNA integration</keyword>
<dbReference type="InterPro" id="IPR043128">
    <property type="entry name" value="Rev_trsase/Diguanyl_cyclase"/>
</dbReference>
<evidence type="ECO:0000313" key="6">
    <source>
        <dbReference type="Proteomes" id="UP000078541"/>
    </source>
</evidence>
<gene>
    <name evidence="5" type="ORF">ALC56_02876</name>
</gene>
<dbReference type="InterPro" id="IPR041577">
    <property type="entry name" value="RT_RNaseH_2"/>
</dbReference>
<dbReference type="Gene3D" id="3.30.70.270">
    <property type="match status" value="1"/>
</dbReference>
<dbReference type="SUPFAM" id="SSF56672">
    <property type="entry name" value="DNA/RNA polymerases"/>
    <property type="match status" value="1"/>
</dbReference>
<evidence type="ECO:0000256" key="3">
    <source>
        <dbReference type="SAM" id="MobiDB-lite"/>
    </source>
</evidence>
<proteinExistence type="predicted"/>
<dbReference type="GO" id="GO:0015074">
    <property type="term" value="P:DNA integration"/>
    <property type="evidence" value="ECO:0007669"/>
    <property type="project" value="UniProtKB-KW"/>
</dbReference>
<dbReference type="EMBL" id="KQ981327">
    <property type="protein sequence ID" value="KYN42699.1"/>
    <property type="molecule type" value="Genomic_DNA"/>
</dbReference>
<keyword evidence="1" id="KW-0460">Magnesium</keyword>
<name>A0A151K091_9HYME</name>